<dbReference type="Pfam" id="PF14520">
    <property type="entry name" value="HHH_5"/>
    <property type="match status" value="1"/>
</dbReference>
<evidence type="ECO:0000256" key="5">
    <source>
        <dbReference type="ARBA" id="ARBA00023204"/>
    </source>
</evidence>
<keyword evidence="8" id="KW-0067">ATP-binding</keyword>
<proteinExistence type="inferred from homology"/>
<dbReference type="Pfam" id="PF07499">
    <property type="entry name" value="RuvA_C"/>
    <property type="match status" value="1"/>
</dbReference>
<feature type="region of interest" description="Domain III" evidence="6">
    <location>
        <begin position="149"/>
        <end position="193"/>
    </location>
</feature>
<keyword evidence="4 6" id="KW-0233">DNA recombination</keyword>
<dbReference type="GO" id="GO:0048476">
    <property type="term" value="C:Holliday junction resolvase complex"/>
    <property type="evidence" value="ECO:0007669"/>
    <property type="project" value="UniProtKB-UniRule"/>
</dbReference>
<comment type="similarity">
    <text evidence="6">Belongs to the RuvA family.</text>
</comment>
<dbReference type="HAMAP" id="MF_00031">
    <property type="entry name" value="DNA_HJ_migration_RuvA"/>
    <property type="match status" value="1"/>
</dbReference>
<sequence>MIGYLRGKIIEVLNDSALIDVQGVGYEVHASSNTLGDLQTLMGKDIIIWVHTHVREDALQLFGFHSKDEKNLFLSLLKVNGVGPKMALSILSGGRPAQIQEMIEAGNAKALSGLPKVGKKTAEQIILTLKGKLVSIEETIKGKSESHTQITSALLNLGYKSQLVDQFVSSLPTDISLEDGVRKGLQTLSGSLS</sequence>
<dbReference type="EMBL" id="LUKF01000002">
    <property type="protein sequence ID" value="KYG70220.1"/>
    <property type="molecule type" value="Genomic_DNA"/>
</dbReference>
<dbReference type="GO" id="GO:0005524">
    <property type="term" value="F:ATP binding"/>
    <property type="evidence" value="ECO:0007669"/>
    <property type="project" value="InterPro"/>
</dbReference>
<dbReference type="SUPFAM" id="SSF50249">
    <property type="entry name" value="Nucleic acid-binding proteins"/>
    <property type="match status" value="1"/>
</dbReference>
<evidence type="ECO:0000256" key="2">
    <source>
        <dbReference type="ARBA" id="ARBA00022763"/>
    </source>
</evidence>
<dbReference type="Pfam" id="PF01330">
    <property type="entry name" value="RuvA_N"/>
    <property type="match status" value="1"/>
</dbReference>
<dbReference type="SMART" id="SM00278">
    <property type="entry name" value="HhH1"/>
    <property type="match status" value="2"/>
</dbReference>
<evidence type="ECO:0000256" key="1">
    <source>
        <dbReference type="ARBA" id="ARBA00022490"/>
    </source>
</evidence>
<dbReference type="AlphaFoldDB" id="A0A150WUH2"/>
<dbReference type="InterPro" id="IPR000085">
    <property type="entry name" value="RuvA"/>
</dbReference>
<dbReference type="InterPro" id="IPR011114">
    <property type="entry name" value="RuvA_C"/>
</dbReference>
<gene>
    <name evidence="6" type="primary">ruvA</name>
    <name evidence="8" type="ORF">AZI85_13805</name>
</gene>
<keyword evidence="8" id="KW-0378">Hydrolase</keyword>
<feature type="domain" description="Helix-hairpin-helix DNA-binding motif class 1" evidence="7">
    <location>
        <begin position="109"/>
        <end position="128"/>
    </location>
</feature>
<evidence type="ECO:0000256" key="6">
    <source>
        <dbReference type="HAMAP-Rule" id="MF_00031"/>
    </source>
</evidence>
<dbReference type="RefSeq" id="WP_063242710.1">
    <property type="nucleotide sequence ID" value="NZ_CP168967.1"/>
</dbReference>
<evidence type="ECO:0000256" key="4">
    <source>
        <dbReference type="ARBA" id="ARBA00023172"/>
    </source>
</evidence>
<dbReference type="GO" id="GO:0006281">
    <property type="term" value="P:DNA repair"/>
    <property type="evidence" value="ECO:0007669"/>
    <property type="project" value="UniProtKB-UniRule"/>
</dbReference>
<dbReference type="GO" id="GO:0009378">
    <property type="term" value="F:four-way junction helicase activity"/>
    <property type="evidence" value="ECO:0007669"/>
    <property type="project" value="InterPro"/>
</dbReference>
<dbReference type="SUPFAM" id="SSF47781">
    <property type="entry name" value="RuvA domain 2-like"/>
    <property type="match status" value="1"/>
</dbReference>
<dbReference type="GO" id="GO:0000400">
    <property type="term" value="F:four-way junction DNA binding"/>
    <property type="evidence" value="ECO:0007669"/>
    <property type="project" value="UniProtKB-UniRule"/>
</dbReference>
<comment type="domain">
    <text evidence="6">Has three domains with a flexible linker between the domains II and III and assumes an 'L' shape. Domain III is highly mobile and contacts RuvB.</text>
</comment>
<accession>A0A150WUH2</accession>
<dbReference type="GO" id="GO:0009379">
    <property type="term" value="C:Holliday junction helicase complex"/>
    <property type="evidence" value="ECO:0007669"/>
    <property type="project" value="InterPro"/>
</dbReference>
<keyword evidence="1 6" id="KW-0963">Cytoplasm</keyword>
<dbReference type="InterPro" id="IPR013849">
    <property type="entry name" value="DNA_helicase_Holl-junc_RuvA_I"/>
</dbReference>
<keyword evidence="3 6" id="KW-0238">DNA-binding</keyword>
<dbReference type="GO" id="GO:0006310">
    <property type="term" value="P:DNA recombination"/>
    <property type="evidence" value="ECO:0007669"/>
    <property type="project" value="UniProtKB-UniRule"/>
</dbReference>
<organism evidence="8 9">
    <name type="scientific">Bdellovibrio bacteriovorus</name>
    <dbReference type="NCBI Taxonomy" id="959"/>
    <lineage>
        <taxon>Bacteria</taxon>
        <taxon>Pseudomonadati</taxon>
        <taxon>Bdellovibrionota</taxon>
        <taxon>Bdellovibrionia</taxon>
        <taxon>Bdellovibrionales</taxon>
        <taxon>Pseudobdellovibrionaceae</taxon>
        <taxon>Bdellovibrio</taxon>
    </lineage>
</organism>
<dbReference type="Gene3D" id="2.40.50.140">
    <property type="entry name" value="Nucleic acid-binding proteins"/>
    <property type="match status" value="1"/>
</dbReference>
<dbReference type="InterPro" id="IPR010994">
    <property type="entry name" value="RuvA_2-like"/>
</dbReference>
<keyword evidence="8" id="KW-0547">Nucleotide-binding</keyword>
<dbReference type="InterPro" id="IPR003583">
    <property type="entry name" value="Hlx-hairpin-Hlx_DNA-bd_motif"/>
</dbReference>
<reference evidence="8 9" key="1">
    <citation type="submission" date="2016-03" db="EMBL/GenBank/DDBJ databases">
        <authorList>
            <person name="Ploux O."/>
        </authorList>
    </citation>
    <scope>NUCLEOTIDE SEQUENCE [LARGE SCALE GENOMIC DNA]</scope>
    <source>
        <strain evidence="8 9">BER2</strain>
    </source>
</reference>
<keyword evidence="2 6" id="KW-0227">DNA damage</keyword>
<evidence type="ECO:0000256" key="3">
    <source>
        <dbReference type="ARBA" id="ARBA00023125"/>
    </source>
</evidence>
<feature type="domain" description="Helix-hairpin-helix DNA-binding motif class 1" evidence="7">
    <location>
        <begin position="74"/>
        <end position="93"/>
    </location>
</feature>
<dbReference type="NCBIfam" id="TIGR00084">
    <property type="entry name" value="ruvA"/>
    <property type="match status" value="1"/>
</dbReference>
<comment type="caution">
    <text evidence="8">The sequence shown here is derived from an EMBL/GenBank/DDBJ whole genome shotgun (WGS) entry which is preliminary data.</text>
</comment>
<dbReference type="GO" id="GO:0005737">
    <property type="term" value="C:cytoplasm"/>
    <property type="evidence" value="ECO:0007669"/>
    <property type="project" value="UniProtKB-SubCell"/>
</dbReference>
<dbReference type="Proteomes" id="UP000075391">
    <property type="component" value="Unassembled WGS sequence"/>
</dbReference>
<dbReference type="OrthoDB" id="5293449at2"/>
<dbReference type="InterPro" id="IPR012340">
    <property type="entry name" value="NA-bd_OB-fold"/>
</dbReference>
<comment type="function">
    <text evidence="6">The RuvA-RuvB-RuvC complex processes Holliday junction (HJ) DNA during genetic recombination and DNA repair, while the RuvA-RuvB complex plays an important role in the rescue of blocked DNA replication forks via replication fork reversal (RFR). RuvA specifically binds to HJ cruciform DNA, conferring on it an open structure. The RuvB hexamer acts as an ATP-dependent pump, pulling dsDNA into and through the RuvAB complex. HJ branch migration allows RuvC to scan DNA until it finds its consensus sequence, where it cleaves and resolves the cruciform DNA.</text>
</comment>
<keyword evidence="8" id="KW-0347">Helicase</keyword>
<name>A0A150WUH2_BDEBC</name>
<dbReference type="CDD" id="cd14332">
    <property type="entry name" value="UBA_RuvA_C"/>
    <property type="match status" value="1"/>
</dbReference>
<comment type="subunit">
    <text evidence="6">Homotetramer. Forms an RuvA(8)-RuvB(12)-Holliday junction (HJ) complex. HJ DNA is sandwiched between 2 RuvA tetramers; dsDNA enters through RuvA and exits via RuvB. An RuvB hexamer assembles on each DNA strand where it exits the tetramer. Each RuvB hexamer is contacted by two RuvA subunits (via domain III) on 2 adjacent RuvB subunits; this complex drives branch migration. In the full resolvosome a probable DNA-RuvA(4)-RuvB(12)-RuvC(2) complex forms which resolves the HJ.</text>
</comment>
<protein>
    <recommendedName>
        <fullName evidence="6">Holliday junction branch migration complex subunit RuvA</fullName>
    </recommendedName>
</protein>
<comment type="subcellular location">
    <subcellularLocation>
        <location evidence="6">Cytoplasm</location>
    </subcellularLocation>
</comment>
<dbReference type="Gene3D" id="1.10.150.20">
    <property type="entry name" value="5' to 3' exonuclease, C-terminal subdomain"/>
    <property type="match status" value="1"/>
</dbReference>
<comment type="caution">
    <text evidence="6">Lacks conserved residue(s) required for the propagation of feature annotation.</text>
</comment>
<evidence type="ECO:0000313" key="9">
    <source>
        <dbReference type="Proteomes" id="UP000075391"/>
    </source>
</evidence>
<evidence type="ECO:0000259" key="7">
    <source>
        <dbReference type="SMART" id="SM00278"/>
    </source>
</evidence>
<keyword evidence="5 6" id="KW-0234">DNA repair</keyword>
<evidence type="ECO:0000313" key="8">
    <source>
        <dbReference type="EMBL" id="KYG70220.1"/>
    </source>
</evidence>